<dbReference type="AlphaFoldDB" id="A0A8R1DZ07"/>
<dbReference type="OMA" id="ILERMCI"/>
<dbReference type="GO" id="GO:0005634">
    <property type="term" value="C:nucleus"/>
    <property type="evidence" value="ECO:0007669"/>
    <property type="project" value="InterPro"/>
</dbReference>
<keyword evidence="5" id="KW-0234">DNA repair</keyword>
<evidence type="ECO:0000313" key="10">
    <source>
        <dbReference type="Proteomes" id="UP000005237"/>
    </source>
</evidence>
<keyword evidence="2" id="KW-0408">Iron</keyword>
<name>A0A8R1DZ07_CAEJA</name>
<reference evidence="9" key="2">
    <citation type="submission" date="2022-06" db="UniProtKB">
        <authorList>
            <consortium name="EnsemblMetazoa"/>
        </authorList>
    </citation>
    <scope>IDENTIFICATION</scope>
    <source>
        <strain evidence="9">DF5081</strain>
    </source>
</reference>
<sequence length="266" mass="29446">MKDILERMCIERKPMRFCAERLSHLVKTFELSDASEVLALSQVTALCTLVSTYSKGFSVIVEPSDGSQVASLTLSCHDSSIAIRPVMNRFQSVIITSGTLSPLEVYPKILDFDPSVIASFTMTLSRPCLSPLIVSRGNDQVAMTSRFEQRADVAVIRNYGNLVLEMASLVPDGMVVFFTSYMYMETVIGVWYEQHIIDELMKYKLLFIETNDALETSAALEKYVEACDSGRGACLFSVARGKVSEGIDFSHHLGKLLLTTVPKGTL</sequence>
<evidence type="ECO:0000256" key="7">
    <source>
        <dbReference type="ARBA" id="ARBA00048954"/>
    </source>
</evidence>
<dbReference type="InterPro" id="IPR027417">
    <property type="entry name" value="P-loop_NTPase"/>
</dbReference>
<keyword evidence="10" id="KW-1185">Reference proteome</keyword>
<dbReference type="Pfam" id="PF06777">
    <property type="entry name" value="HBB"/>
    <property type="match status" value="1"/>
</dbReference>
<reference evidence="10" key="1">
    <citation type="submission" date="2010-08" db="EMBL/GenBank/DDBJ databases">
        <authorList>
            <consortium name="Caenorhabditis japonica Sequencing Consortium"/>
            <person name="Wilson R.K."/>
        </authorList>
    </citation>
    <scope>NUCLEOTIDE SEQUENCE [LARGE SCALE GENOMIC DNA]</scope>
    <source>
        <strain evidence="10">DF5081</strain>
    </source>
</reference>
<keyword evidence="3" id="KW-0227">DNA damage</keyword>
<dbReference type="NCBIfam" id="TIGR00604">
    <property type="entry name" value="rad3"/>
    <property type="match status" value="1"/>
</dbReference>
<keyword evidence="2" id="KW-0411">Iron-sulfur</keyword>
<evidence type="ECO:0000256" key="4">
    <source>
        <dbReference type="ARBA" id="ARBA00023125"/>
    </source>
</evidence>
<dbReference type="InterPro" id="IPR045028">
    <property type="entry name" value="DinG/Rad3-like"/>
</dbReference>
<dbReference type="Proteomes" id="UP000005237">
    <property type="component" value="Unassembled WGS sequence"/>
</dbReference>
<dbReference type="GO" id="GO:0003684">
    <property type="term" value="F:damaged DNA binding"/>
    <property type="evidence" value="ECO:0007669"/>
    <property type="project" value="TreeGrafter"/>
</dbReference>
<dbReference type="EC" id="5.6.2.3" evidence="6"/>
<dbReference type="InterPro" id="IPR001945">
    <property type="entry name" value="RAD3/XPD"/>
</dbReference>
<dbReference type="GO" id="GO:0045951">
    <property type="term" value="P:positive regulation of mitotic recombination"/>
    <property type="evidence" value="ECO:0007669"/>
    <property type="project" value="TreeGrafter"/>
</dbReference>
<evidence type="ECO:0000256" key="1">
    <source>
        <dbReference type="ARBA" id="ARBA00001966"/>
    </source>
</evidence>
<dbReference type="Pfam" id="PF13307">
    <property type="entry name" value="Helicase_C_2"/>
    <property type="match status" value="1"/>
</dbReference>
<dbReference type="Gene3D" id="1.10.275.30">
    <property type="match status" value="1"/>
</dbReference>
<evidence type="ECO:0000256" key="3">
    <source>
        <dbReference type="ARBA" id="ARBA00022763"/>
    </source>
</evidence>
<dbReference type="SMART" id="SM00491">
    <property type="entry name" value="HELICc2"/>
    <property type="match status" value="1"/>
</dbReference>
<dbReference type="GO" id="GO:0005524">
    <property type="term" value="F:ATP binding"/>
    <property type="evidence" value="ECO:0007669"/>
    <property type="project" value="InterPro"/>
</dbReference>
<keyword evidence="4" id="KW-0238">DNA-binding</keyword>
<dbReference type="PANTHER" id="PTHR11472">
    <property type="entry name" value="DNA REPAIR DEAD HELICASE RAD3/XP-D SUBFAMILY MEMBER"/>
    <property type="match status" value="1"/>
</dbReference>
<dbReference type="PANTHER" id="PTHR11472:SF1">
    <property type="entry name" value="GENERAL TRANSCRIPTION AND DNA REPAIR FACTOR IIH HELICASE SUBUNIT XPD"/>
    <property type="match status" value="1"/>
</dbReference>
<proteinExistence type="predicted"/>
<dbReference type="GO" id="GO:0043139">
    <property type="term" value="F:5'-3' DNA helicase activity"/>
    <property type="evidence" value="ECO:0007669"/>
    <property type="project" value="UniProtKB-EC"/>
</dbReference>
<accession>A0A8R1DZ07</accession>
<dbReference type="GO" id="GO:0051539">
    <property type="term" value="F:4 iron, 4 sulfur cluster binding"/>
    <property type="evidence" value="ECO:0007669"/>
    <property type="project" value="UniProtKB-KW"/>
</dbReference>
<dbReference type="Gene3D" id="3.40.50.300">
    <property type="entry name" value="P-loop containing nucleotide triphosphate hydrolases"/>
    <property type="match status" value="2"/>
</dbReference>
<evidence type="ECO:0000256" key="2">
    <source>
        <dbReference type="ARBA" id="ARBA00022485"/>
    </source>
</evidence>
<protein>
    <recommendedName>
        <fullName evidence="6">DNA 5'-3' helicase</fullName>
        <ecNumber evidence="6">5.6.2.3</ecNumber>
    </recommendedName>
</protein>
<dbReference type="GO" id="GO:0016818">
    <property type="term" value="F:hydrolase activity, acting on acid anhydrides, in phosphorus-containing anhydrides"/>
    <property type="evidence" value="ECO:0007669"/>
    <property type="project" value="InterPro"/>
</dbReference>
<comment type="catalytic activity">
    <reaction evidence="7">
        <text>ATP + H2O = ADP + phosphate + H(+)</text>
        <dbReference type="Rhea" id="RHEA:13065"/>
        <dbReference type="ChEBI" id="CHEBI:15377"/>
        <dbReference type="ChEBI" id="CHEBI:15378"/>
        <dbReference type="ChEBI" id="CHEBI:30616"/>
        <dbReference type="ChEBI" id="CHEBI:43474"/>
        <dbReference type="ChEBI" id="CHEBI:456216"/>
        <dbReference type="EC" id="5.6.2.3"/>
    </reaction>
</comment>
<feature type="domain" description="ATP-dependent helicase C-terminal" evidence="8">
    <location>
        <begin position="181"/>
        <end position="265"/>
    </location>
</feature>
<dbReference type="GO" id="GO:0006289">
    <property type="term" value="P:nucleotide-excision repair"/>
    <property type="evidence" value="ECO:0007669"/>
    <property type="project" value="InterPro"/>
</dbReference>
<evidence type="ECO:0000256" key="5">
    <source>
        <dbReference type="ARBA" id="ARBA00023204"/>
    </source>
</evidence>
<comment type="cofactor">
    <cofactor evidence="1">
        <name>[4Fe-4S] cluster</name>
        <dbReference type="ChEBI" id="CHEBI:49883"/>
    </cofactor>
</comment>
<dbReference type="EnsemblMetazoa" id="CJA14284.1">
    <property type="protein sequence ID" value="CJA14284.1"/>
    <property type="gene ID" value="WBGene00133488"/>
</dbReference>
<organism evidence="9 10">
    <name type="scientific">Caenorhabditis japonica</name>
    <dbReference type="NCBI Taxonomy" id="281687"/>
    <lineage>
        <taxon>Eukaryota</taxon>
        <taxon>Metazoa</taxon>
        <taxon>Ecdysozoa</taxon>
        <taxon>Nematoda</taxon>
        <taxon>Chromadorea</taxon>
        <taxon>Rhabditida</taxon>
        <taxon>Rhabditina</taxon>
        <taxon>Rhabditomorpha</taxon>
        <taxon>Rhabditoidea</taxon>
        <taxon>Rhabditidae</taxon>
        <taxon>Peloderinae</taxon>
        <taxon>Caenorhabditis</taxon>
    </lineage>
</organism>
<evidence type="ECO:0000256" key="6">
    <source>
        <dbReference type="ARBA" id="ARBA00044969"/>
    </source>
</evidence>
<dbReference type="InterPro" id="IPR010643">
    <property type="entry name" value="HBB"/>
</dbReference>
<dbReference type="FunFam" id="3.40.50.300:FF:000128">
    <property type="entry name" value="Putative DNA repair helicase RAD3"/>
    <property type="match status" value="1"/>
</dbReference>
<evidence type="ECO:0000313" key="9">
    <source>
        <dbReference type="EnsemblMetazoa" id="CJA14284.1"/>
    </source>
</evidence>
<dbReference type="PRINTS" id="PR00852">
    <property type="entry name" value="XRODRMPGMNTD"/>
</dbReference>
<evidence type="ECO:0000259" key="8">
    <source>
        <dbReference type="SMART" id="SM00491"/>
    </source>
</evidence>
<dbReference type="InterPro" id="IPR013020">
    <property type="entry name" value="Rad3/Chl1-like"/>
</dbReference>
<dbReference type="InterPro" id="IPR006555">
    <property type="entry name" value="ATP-dep_Helicase_C"/>
</dbReference>
<keyword evidence="2" id="KW-0479">Metal-binding</keyword>
<dbReference type="GO" id="GO:0006366">
    <property type="term" value="P:transcription by RNA polymerase II"/>
    <property type="evidence" value="ECO:0007669"/>
    <property type="project" value="TreeGrafter"/>
</dbReference>
<keyword evidence="2" id="KW-0004">4Fe-4S</keyword>